<organism evidence="6 7">
    <name type="scientific">Ditylenchus destructor</name>
    <dbReference type="NCBI Taxonomy" id="166010"/>
    <lineage>
        <taxon>Eukaryota</taxon>
        <taxon>Metazoa</taxon>
        <taxon>Ecdysozoa</taxon>
        <taxon>Nematoda</taxon>
        <taxon>Chromadorea</taxon>
        <taxon>Rhabditida</taxon>
        <taxon>Tylenchina</taxon>
        <taxon>Tylenchomorpha</taxon>
        <taxon>Sphaerularioidea</taxon>
        <taxon>Anguinidae</taxon>
        <taxon>Anguininae</taxon>
        <taxon>Ditylenchus</taxon>
    </lineage>
</organism>
<evidence type="ECO:0000256" key="2">
    <source>
        <dbReference type="ARBA" id="ARBA00008332"/>
    </source>
</evidence>
<sequence>MFGGGDPFGNPFEHMRRTMEQMEELQNNMFNNMMGGDPFGMFGNPRLQQQQMIGNVGGQLRQRPRAANDMMSPFGGFGFGGGLFGGMMQQMEQMQNHAMNDPRSAVFSESTMISYDGTGQPKVVQNSTRKVGDVKETRRSVKNGEEQHLSVGHHVGERAHVIEKKRDKDGKIRQQQRFVNLDEDEAEQFNNEGSRRAVSNGSNASAPIVTIPDESDDEDTHGRNRRSGRKDVENFVYSNTRGGPSIHEIVDDDDDDETGSNKRRRKGLFGKILRD</sequence>
<protein>
    <submittedName>
        <fullName evidence="6">Myelodysplasia-myeloid leukemia factor 1-interacting protein domain-containing protein</fullName>
    </submittedName>
</protein>
<feature type="region of interest" description="Disordered" evidence="5">
    <location>
        <begin position="189"/>
        <end position="275"/>
    </location>
</feature>
<proteinExistence type="inferred from homology"/>
<evidence type="ECO:0000256" key="5">
    <source>
        <dbReference type="SAM" id="MobiDB-lite"/>
    </source>
</evidence>
<dbReference type="InterPro" id="IPR019376">
    <property type="entry name" value="Myeloid_leukemia_factor"/>
</dbReference>
<dbReference type="AlphaFoldDB" id="A0AAD4RDF6"/>
<name>A0AAD4RDF6_9BILA</name>
<comment type="subcellular location">
    <subcellularLocation>
        <location evidence="1">Cytoplasm</location>
    </subcellularLocation>
</comment>
<feature type="region of interest" description="Disordered" evidence="5">
    <location>
        <begin position="117"/>
        <end position="174"/>
    </location>
</feature>
<keyword evidence="7" id="KW-1185">Reference proteome</keyword>
<dbReference type="EMBL" id="JAKKPZ010000001">
    <property type="protein sequence ID" value="KAI1728510.1"/>
    <property type="molecule type" value="Genomic_DNA"/>
</dbReference>
<reference evidence="6" key="1">
    <citation type="submission" date="2022-01" db="EMBL/GenBank/DDBJ databases">
        <title>Genome Sequence Resource for Two Populations of Ditylenchus destructor, the Migratory Endoparasitic Phytonematode.</title>
        <authorList>
            <person name="Zhang H."/>
            <person name="Lin R."/>
            <person name="Xie B."/>
        </authorList>
    </citation>
    <scope>NUCLEOTIDE SEQUENCE</scope>
    <source>
        <strain evidence="6">BazhouSP</strain>
    </source>
</reference>
<dbReference type="PANTHER" id="PTHR13105">
    <property type="entry name" value="MYELOID LEUKEMIA FACTOR"/>
    <property type="match status" value="1"/>
</dbReference>
<keyword evidence="4" id="KW-0597">Phosphoprotein</keyword>
<evidence type="ECO:0000256" key="4">
    <source>
        <dbReference type="ARBA" id="ARBA00022553"/>
    </source>
</evidence>
<evidence type="ECO:0000256" key="3">
    <source>
        <dbReference type="ARBA" id="ARBA00022490"/>
    </source>
</evidence>
<gene>
    <name evidence="6" type="ORF">DdX_00699</name>
</gene>
<evidence type="ECO:0000313" key="6">
    <source>
        <dbReference type="EMBL" id="KAI1728510.1"/>
    </source>
</evidence>
<feature type="compositionally biased region" description="Basic and acidic residues" evidence="5">
    <location>
        <begin position="130"/>
        <end position="172"/>
    </location>
</feature>
<dbReference type="Pfam" id="PF10248">
    <property type="entry name" value="Mlf1IP"/>
    <property type="match status" value="1"/>
</dbReference>
<dbReference type="Proteomes" id="UP001201812">
    <property type="component" value="Unassembled WGS sequence"/>
</dbReference>
<accession>A0AAD4RDF6</accession>
<comment type="similarity">
    <text evidence="2">Belongs to the MLF family.</text>
</comment>
<dbReference type="GO" id="GO:0005737">
    <property type="term" value="C:cytoplasm"/>
    <property type="evidence" value="ECO:0007669"/>
    <property type="project" value="UniProtKB-SubCell"/>
</dbReference>
<evidence type="ECO:0000256" key="1">
    <source>
        <dbReference type="ARBA" id="ARBA00004496"/>
    </source>
</evidence>
<feature type="compositionally biased region" description="Polar residues" evidence="5">
    <location>
        <begin position="189"/>
        <end position="205"/>
    </location>
</feature>
<evidence type="ECO:0000313" key="7">
    <source>
        <dbReference type="Proteomes" id="UP001201812"/>
    </source>
</evidence>
<comment type="caution">
    <text evidence="6">The sequence shown here is derived from an EMBL/GenBank/DDBJ whole genome shotgun (WGS) entry which is preliminary data.</text>
</comment>
<keyword evidence="3" id="KW-0963">Cytoplasm</keyword>